<dbReference type="InterPro" id="IPR013740">
    <property type="entry name" value="Redoxin"/>
</dbReference>
<dbReference type="Gene3D" id="3.40.30.10">
    <property type="entry name" value="Glutaredoxin"/>
    <property type="match status" value="1"/>
</dbReference>
<keyword evidence="4 7" id="KW-0560">Oxidoreductase</keyword>
<dbReference type="PANTHER" id="PTHR10430">
    <property type="entry name" value="PEROXIREDOXIN"/>
    <property type="match status" value="1"/>
</dbReference>
<comment type="similarity">
    <text evidence="1 7">Belongs to the peroxiredoxin family. Prx5 subfamily.</text>
</comment>
<keyword evidence="2 7" id="KW-0575">Peroxidase</keyword>
<comment type="function">
    <text evidence="7">Thiol-specific peroxidase that catalyzes the reduction of hydrogen peroxide and organic hydroperoxides to water and alcohols, respectively. Plays a role in cell protection against oxidative stress by detoxifying peroxides.</text>
</comment>
<sequence length="147" mass="15864">MQSLSLSFIYCAPSSANVVTKNKKVGVPGAFTPSCSSQVPGYIEKYNEFKEKGINEIYVVTVNDAFVTKAWKEKLAPNGTLVRFISDDQALFVSALGLILDATVNLGAPRAKRFVIVSNDDVIERIIVEEDSSQVTTTAADSVLASL</sequence>
<dbReference type="EMBL" id="WTXG01000020">
    <property type="protein sequence ID" value="KAI0300047.1"/>
    <property type="molecule type" value="Genomic_DNA"/>
</dbReference>
<reference evidence="9" key="1">
    <citation type="journal article" date="2022" name="New Phytol.">
        <title>Evolutionary transition to the ectomycorrhizal habit in the genomes of a hyperdiverse lineage of mushroom-forming fungi.</title>
        <authorList>
            <person name="Looney B."/>
            <person name="Miyauchi S."/>
            <person name="Morin E."/>
            <person name="Drula E."/>
            <person name="Courty P.E."/>
            <person name="Kohler A."/>
            <person name="Kuo A."/>
            <person name="LaButti K."/>
            <person name="Pangilinan J."/>
            <person name="Lipzen A."/>
            <person name="Riley R."/>
            <person name="Andreopoulos W."/>
            <person name="He G."/>
            <person name="Johnson J."/>
            <person name="Nolan M."/>
            <person name="Tritt A."/>
            <person name="Barry K.W."/>
            <person name="Grigoriev I.V."/>
            <person name="Nagy L.G."/>
            <person name="Hibbett D."/>
            <person name="Henrissat B."/>
            <person name="Matheny P.B."/>
            <person name="Labbe J."/>
            <person name="Martin F.M."/>
        </authorList>
    </citation>
    <scope>NUCLEOTIDE SEQUENCE</scope>
    <source>
        <strain evidence="9">BPL690</strain>
    </source>
</reference>
<dbReference type="PANTHER" id="PTHR10430:SF39">
    <property type="entry name" value="PEROXISOMAL MEMBRANE ASSOCIATED PROTEIN 20"/>
    <property type="match status" value="1"/>
</dbReference>
<evidence type="ECO:0000256" key="3">
    <source>
        <dbReference type="ARBA" id="ARBA00022862"/>
    </source>
</evidence>
<dbReference type="GO" id="GO:0042744">
    <property type="term" value="P:hydrogen peroxide catabolic process"/>
    <property type="evidence" value="ECO:0007669"/>
    <property type="project" value="TreeGrafter"/>
</dbReference>
<dbReference type="AlphaFoldDB" id="A0AAD4QKH0"/>
<evidence type="ECO:0000256" key="2">
    <source>
        <dbReference type="ARBA" id="ARBA00022559"/>
    </source>
</evidence>
<evidence type="ECO:0000313" key="9">
    <source>
        <dbReference type="EMBL" id="KAI0300047.1"/>
    </source>
</evidence>
<comment type="caution">
    <text evidence="9">The sequence shown here is derived from an EMBL/GenBank/DDBJ whole genome shotgun (WGS) entry which is preliminary data.</text>
</comment>
<evidence type="ECO:0000313" key="10">
    <source>
        <dbReference type="Proteomes" id="UP001203297"/>
    </source>
</evidence>
<name>A0AAD4QKH0_9AGAM</name>
<gene>
    <name evidence="9" type="ORF">B0F90DRAFT_1726226</name>
</gene>
<evidence type="ECO:0000259" key="8">
    <source>
        <dbReference type="Pfam" id="PF08534"/>
    </source>
</evidence>
<dbReference type="GO" id="GO:0034599">
    <property type="term" value="P:cellular response to oxidative stress"/>
    <property type="evidence" value="ECO:0007669"/>
    <property type="project" value="InterPro"/>
</dbReference>
<dbReference type="GO" id="GO:0005739">
    <property type="term" value="C:mitochondrion"/>
    <property type="evidence" value="ECO:0007669"/>
    <property type="project" value="TreeGrafter"/>
</dbReference>
<dbReference type="InterPro" id="IPR036249">
    <property type="entry name" value="Thioredoxin-like_sf"/>
</dbReference>
<proteinExistence type="inferred from homology"/>
<dbReference type="GO" id="GO:0008379">
    <property type="term" value="F:thioredoxin peroxidase activity"/>
    <property type="evidence" value="ECO:0007669"/>
    <property type="project" value="InterPro"/>
</dbReference>
<protein>
    <submittedName>
        <fullName evidence="9">Redoxin</fullName>
    </submittedName>
</protein>
<keyword evidence="5 7" id="KW-0676">Redox-active center</keyword>
<keyword evidence="10" id="KW-1185">Reference proteome</keyword>
<feature type="domain" description="Redoxin" evidence="8">
    <location>
        <begin position="22"/>
        <end position="143"/>
    </location>
</feature>
<organism evidence="9 10">
    <name type="scientific">Multifurca ochricompacta</name>
    <dbReference type="NCBI Taxonomy" id="376703"/>
    <lineage>
        <taxon>Eukaryota</taxon>
        <taxon>Fungi</taxon>
        <taxon>Dikarya</taxon>
        <taxon>Basidiomycota</taxon>
        <taxon>Agaricomycotina</taxon>
        <taxon>Agaricomycetes</taxon>
        <taxon>Russulales</taxon>
        <taxon>Russulaceae</taxon>
        <taxon>Multifurca</taxon>
    </lineage>
</organism>
<dbReference type="CDD" id="cd03013">
    <property type="entry name" value="PRX5_like"/>
    <property type="match status" value="1"/>
</dbReference>
<keyword evidence="3 7" id="KW-0049">Antioxidant</keyword>
<accession>A0AAD4QKH0</accession>
<feature type="active site" description="Cysteine sulfenic acid (-SOH) intermediate" evidence="6">
    <location>
        <position position="35"/>
    </location>
</feature>
<dbReference type="Pfam" id="PF08534">
    <property type="entry name" value="Redoxin"/>
    <property type="match status" value="1"/>
</dbReference>
<dbReference type="GO" id="GO:0005777">
    <property type="term" value="C:peroxisome"/>
    <property type="evidence" value="ECO:0007669"/>
    <property type="project" value="TreeGrafter"/>
</dbReference>
<dbReference type="Proteomes" id="UP001203297">
    <property type="component" value="Unassembled WGS sequence"/>
</dbReference>
<dbReference type="GO" id="GO:0045454">
    <property type="term" value="P:cell redox homeostasis"/>
    <property type="evidence" value="ECO:0007669"/>
    <property type="project" value="TreeGrafter"/>
</dbReference>
<evidence type="ECO:0000256" key="1">
    <source>
        <dbReference type="ARBA" id="ARBA00010505"/>
    </source>
</evidence>
<dbReference type="InterPro" id="IPR037944">
    <property type="entry name" value="PRX5-like"/>
</dbReference>
<dbReference type="SUPFAM" id="SSF52833">
    <property type="entry name" value="Thioredoxin-like"/>
    <property type="match status" value="1"/>
</dbReference>
<evidence type="ECO:0000256" key="7">
    <source>
        <dbReference type="RuleBase" id="RU366011"/>
    </source>
</evidence>
<evidence type="ECO:0000256" key="4">
    <source>
        <dbReference type="ARBA" id="ARBA00023002"/>
    </source>
</evidence>
<evidence type="ECO:0000256" key="5">
    <source>
        <dbReference type="ARBA" id="ARBA00023284"/>
    </source>
</evidence>
<dbReference type="GO" id="GO:0005829">
    <property type="term" value="C:cytosol"/>
    <property type="evidence" value="ECO:0007669"/>
    <property type="project" value="TreeGrafter"/>
</dbReference>
<evidence type="ECO:0000256" key="6">
    <source>
        <dbReference type="PIRSR" id="PIRSR637944-1"/>
    </source>
</evidence>